<feature type="non-terminal residue" evidence="6">
    <location>
        <position position="191"/>
    </location>
</feature>
<feature type="transmembrane region" description="Helical" evidence="5">
    <location>
        <begin position="148"/>
        <end position="165"/>
    </location>
</feature>
<dbReference type="GO" id="GO:0055056">
    <property type="term" value="F:D-glucose transmembrane transporter activity"/>
    <property type="evidence" value="ECO:0007669"/>
    <property type="project" value="TreeGrafter"/>
</dbReference>
<dbReference type="Gene3D" id="1.20.1250.20">
    <property type="entry name" value="MFS general substrate transporter like domains"/>
    <property type="match status" value="1"/>
</dbReference>
<keyword evidence="3 5" id="KW-1133">Transmembrane helix</keyword>
<protein>
    <submittedName>
        <fullName evidence="6">GTR9 protein</fullName>
    </submittedName>
</protein>
<keyword evidence="2 5" id="KW-0812">Transmembrane</keyword>
<dbReference type="InterPro" id="IPR036259">
    <property type="entry name" value="MFS_trans_sf"/>
</dbReference>
<proteinExistence type="predicted"/>
<dbReference type="Proteomes" id="UP000586926">
    <property type="component" value="Unassembled WGS sequence"/>
</dbReference>
<dbReference type="InterPro" id="IPR005828">
    <property type="entry name" value="MFS_sugar_transport-like"/>
</dbReference>
<evidence type="ECO:0000256" key="2">
    <source>
        <dbReference type="ARBA" id="ARBA00022692"/>
    </source>
</evidence>
<evidence type="ECO:0000313" key="7">
    <source>
        <dbReference type="Proteomes" id="UP000586926"/>
    </source>
</evidence>
<organism evidence="6 7">
    <name type="scientific">Mohoua ochrocephala</name>
    <dbReference type="NCBI Taxonomy" id="874463"/>
    <lineage>
        <taxon>Eukaryota</taxon>
        <taxon>Metazoa</taxon>
        <taxon>Chordata</taxon>
        <taxon>Craniata</taxon>
        <taxon>Vertebrata</taxon>
        <taxon>Euteleostomi</taxon>
        <taxon>Archelosauria</taxon>
        <taxon>Archosauria</taxon>
        <taxon>Dinosauria</taxon>
        <taxon>Saurischia</taxon>
        <taxon>Theropoda</taxon>
        <taxon>Coelurosauria</taxon>
        <taxon>Aves</taxon>
        <taxon>Neognathae</taxon>
        <taxon>Neoaves</taxon>
        <taxon>Telluraves</taxon>
        <taxon>Australaves</taxon>
        <taxon>Passeriformes</taxon>
        <taxon>Meliphagoidea</taxon>
        <taxon>Acanthizidae</taxon>
        <taxon>Mohoua</taxon>
    </lineage>
</organism>
<feature type="transmembrane region" description="Helical" evidence="5">
    <location>
        <begin position="6"/>
        <end position="24"/>
    </location>
</feature>
<dbReference type="Pfam" id="PF00083">
    <property type="entry name" value="Sugar_tr"/>
    <property type="match status" value="1"/>
</dbReference>
<sequence length="191" mass="21497">LWPILLAVNVLPALVQLLTLPFFPDSPRYLLIDKKDKEGCIKAVKQLWGDGDHMAEIDDMMSEQKAIRGEKAKSVWDLLRDRAVRWQLITLFLVVSCMQLIGANVVRRHWSSSPVTAFSLSFRAGSTSSCLQGFLIERAGRKTLLWKNYTVMALALGLLTVTLSLQDSFFWVPYCSVALVFIFIMSFGIGP</sequence>
<comment type="subcellular location">
    <subcellularLocation>
        <location evidence="1">Membrane</location>
        <topology evidence="1">Multi-pass membrane protein</topology>
    </subcellularLocation>
</comment>
<keyword evidence="7" id="KW-1185">Reference proteome</keyword>
<dbReference type="GO" id="GO:0005886">
    <property type="term" value="C:plasma membrane"/>
    <property type="evidence" value="ECO:0007669"/>
    <property type="project" value="TreeGrafter"/>
</dbReference>
<comment type="caution">
    <text evidence="6">The sequence shown here is derived from an EMBL/GenBank/DDBJ whole genome shotgun (WGS) entry which is preliminary data.</text>
</comment>
<dbReference type="InterPro" id="IPR045263">
    <property type="entry name" value="GLUT"/>
</dbReference>
<dbReference type="SUPFAM" id="SSF103473">
    <property type="entry name" value="MFS general substrate transporter"/>
    <property type="match status" value="1"/>
</dbReference>
<feature type="transmembrane region" description="Helical" evidence="5">
    <location>
        <begin position="171"/>
        <end position="190"/>
    </location>
</feature>
<evidence type="ECO:0000313" key="6">
    <source>
        <dbReference type="EMBL" id="NXA65024.1"/>
    </source>
</evidence>
<dbReference type="PANTHER" id="PTHR23503">
    <property type="entry name" value="SOLUTE CARRIER FAMILY 2"/>
    <property type="match status" value="1"/>
</dbReference>
<feature type="transmembrane region" description="Helical" evidence="5">
    <location>
        <begin position="88"/>
        <end position="106"/>
    </location>
</feature>
<accession>A0A7K7XI35</accession>
<dbReference type="PANTHER" id="PTHR23503:SF129">
    <property type="entry name" value="SOLUTE CARRIER FAMILY 2 MEMBER 11-LIKE 1"/>
    <property type="match status" value="1"/>
</dbReference>
<name>A0A7K7XI35_9PASS</name>
<keyword evidence="4 5" id="KW-0472">Membrane</keyword>
<gene>
    <name evidence="6" type="primary">Slc2a9_1</name>
    <name evidence="6" type="ORF">MOHOCH_R12945</name>
</gene>
<evidence type="ECO:0000256" key="3">
    <source>
        <dbReference type="ARBA" id="ARBA00022989"/>
    </source>
</evidence>
<dbReference type="GO" id="GO:0070837">
    <property type="term" value="P:dehydroascorbic acid transport"/>
    <property type="evidence" value="ECO:0007669"/>
    <property type="project" value="TreeGrafter"/>
</dbReference>
<evidence type="ECO:0000256" key="1">
    <source>
        <dbReference type="ARBA" id="ARBA00004141"/>
    </source>
</evidence>
<reference evidence="6 7" key="1">
    <citation type="submission" date="2019-09" db="EMBL/GenBank/DDBJ databases">
        <title>Bird 10,000 Genomes (B10K) Project - Family phase.</title>
        <authorList>
            <person name="Zhang G."/>
        </authorList>
    </citation>
    <scope>NUCLEOTIDE SEQUENCE [LARGE SCALE GENOMIC DNA]</scope>
    <source>
        <strain evidence="6">B10K-DU-030-22</strain>
        <tissue evidence="6">Blood</tissue>
    </source>
</reference>
<evidence type="ECO:0000256" key="5">
    <source>
        <dbReference type="SAM" id="Phobius"/>
    </source>
</evidence>
<feature type="non-terminal residue" evidence="6">
    <location>
        <position position="1"/>
    </location>
</feature>
<dbReference type="AlphaFoldDB" id="A0A7K7XI35"/>
<evidence type="ECO:0000256" key="4">
    <source>
        <dbReference type="ARBA" id="ARBA00023136"/>
    </source>
</evidence>
<dbReference type="EMBL" id="VZTA01016414">
    <property type="protein sequence ID" value="NXA65024.1"/>
    <property type="molecule type" value="Genomic_DNA"/>
</dbReference>
<dbReference type="GO" id="GO:0046323">
    <property type="term" value="P:D-glucose import"/>
    <property type="evidence" value="ECO:0007669"/>
    <property type="project" value="TreeGrafter"/>
</dbReference>